<accession>A0A3G7UBZ8</accession>
<reference evidence="1 2" key="1">
    <citation type="submission" date="2018-03" db="EMBL/GenBank/DDBJ databases">
        <title>Diversity of phytobeneficial traits revealed by whole-genome analysis of worldwide-isolated phenazine-producing Pseudomonas spp.</title>
        <authorList>
            <person name="Biessy A."/>
            <person name="Novinscak A."/>
            <person name="Blom J."/>
            <person name="Leger G."/>
            <person name="Thomashow L.S."/>
            <person name="Cazorla F.M."/>
            <person name="Josic D."/>
            <person name="Filion M."/>
        </authorList>
    </citation>
    <scope>NUCLEOTIDE SEQUENCE [LARGE SCALE GENOMIC DNA]</scope>
    <source>
        <strain evidence="1 2">30B</strain>
    </source>
</reference>
<sequence>MGATGGNAPSHSIENAEVMLSQHRYLHNFGVALNLWRGSLLPMVA</sequence>
<name>A0A3G7UBZ8_9PSED</name>
<evidence type="ECO:0000313" key="1">
    <source>
        <dbReference type="EMBL" id="AZE56142.1"/>
    </source>
</evidence>
<dbReference type="AlphaFoldDB" id="A0A3G7UBZ8"/>
<dbReference type="Proteomes" id="UP000268696">
    <property type="component" value="Chromosome"/>
</dbReference>
<protein>
    <submittedName>
        <fullName evidence="1">Uncharacterized protein</fullName>
    </submittedName>
</protein>
<dbReference type="EMBL" id="CP027754">
    <property type="protein sequence ID" value="AZE56142.1"/>
    <property type="molecule type" value="Genomic_DNA"/>
</dbReference>
<gene>
    <name evidence="1" type="ORF">C4K03_3994</name>
</gene>
<organism evidence="1 2">
    <name type="scientific">Pseudomonas synxantha</name>
    <dbReference type="NCBI Taxonomy" id="47883"/>
    <lineage>
        <taxon>Bacteria</taxon>
        <taxon>Pseudomonadati</taxon>
        <taxon>Pseudomonadota</taxon>
        <taxon>Gammaproteobacteria</taxon>
        <taxon>Pseudomonadales</taxon>
        <taxon>Pseudomonadaceae</taxon>
        <taxon>Pseudomonas</taxon>
    </lineage>
</organism>
<proteinExistence type="predicted"/>
<evidence type="ECO:0000313" key="2">
    <source>
        <dbReference type="Proteomes" id="UP000268696"/>
    </source>
</evidence>